<dbReference type="SUPFAM" id="SSF51445">
    <property type="entry name" value="(Trans)glycosidases"/>
    <property type="match status" value="1"/>
</dbReference>
<dbReference type="Proteomes" id="UP000824205">
    <property type="component" value="Unassembled WGS sequence"/>
</dbReference>
<feature type="domain" description="Endo-beta-1,6-galactanase-like" evidence="1">
    <location>
        <begin position="2"/>
        <end position="216"/>
    </location>
</feature>
<dbReference type="GO" id="GO:0004553">
    <property type="term" value="F:hydrolase activity, hydrolyzing O-glycosyl compounds"/>
    <property type="evidence" value="ECO:0007669"/>
    <property type="project" value="InterPro"/>
</dbReference>
<dbReference type="Gene3D" id="3.20.20.80">
    <property type="entry name" value="Glycosidases"/>
    <property type="match status" value="1"/>
</dbReference>
<evidence type="ECO:0000259" key="1">
    <source>
        <dbReference type="Pfam" id="PF14587"/>
    </source>
</evidence>
<organism evidence="2 3">
    <name type="scientific">Candidatus Eubacterium faecipullorum</name>
    <dbReference type="NCBI Taxonomy" id="2838571"/>
    <lineage>
        <taxon>Bacteria</taxon>
        <taxon>Bacillati</taxon>
        <taxon>Bacillota</taxon>
        <taxon>Clostridia</taxon>
        <taxon>Eubacteriales</taxon>
        <taxon>Eubacteriaceae</taxon>
        <taxon>Eubacterium</taxon>
    </lineage>
</organism>
<evidence type="ECO:0000313" key="2">
    <source>
        <dbReference type="EMBL" id="HIW85919.1"/>
    </source>
</evidence>
<evidence type="ECO:0000313" key="3">
    <source>
        <dbReference type="Proteomes" id="UP000824205"/>
    </source>
</evidence>
<reference evidence="2" key="2">
    <citation type="submission" date="2021-04" db="EMBL/GenBank/DDBJ databases">
        <authorList>
            <person name="Gilroy R."/>
        </authorList>
    </citation>
    <scope>NUCLEOTIDE SEQUENCE</scope>
    <source>
        <strain evidence="2">421</strain>
    </source>
</reference>
<protein>
    <recommendedName>
        <fullName evidence="1">Endo-beta-1,6-galactanase-like domain-containing protein</fullName>
    </recommendedName>
</protein>
<sequence>MKIDLNGAETRQIIKGYGASACWWSQNVAEEETAKELCALLYGKDGLGLNIYRYNLGAGWDKENCRVSDPWRRCESFFVPDEGEDAAGGKYDFTRDKNAYAFMKRCVKDGTADTVILFANSPHYAFTSSGQASGSLIHHTCNLPLSNYERYADYFLDITQHFIEDGIPVKYISPINEPQWKWGGKTVWQEGCHYEPEEVKQVFHIFAEKLEERNLNGVYLYGPESGEIGGLTGEYLRLFKSDRLIMKHLGVFAIHSYHADEDLAIRREFYRNTVLRNKDIRFDMSEWCELPCVHDINSMESALIAARVIGRDLCDLGAQSWTAWVAVNQIADLRGDGLDYSDGLLSASGGFSHYRICKRYYALKHFTKFAPAGSTVLGESKNENALRIFLFQTPDGCKTMIAVNEGESTTLEIGGGYKAADIAVTDSQNDFTYTCGAGFDGSITLKARSITSLRLYGEEKWRLNRLES</sequence>
<dbReference type="InterPro" id="IPR017853">
    <property type="entry name" value="GH"/>
</dbReference>
<dbReference type="Pfam" id="PF14587">
    <property type="entry name" value="Glyco_hydr_30_2"/>
    <property type="match status" value="1"/>
</dbReference>
<dbReference type="InterPro" id="IPR039514">
    <property type="entry name" value="6GAL-like"/>
</dbReference>
<dbReference type="EMBL" id="DXGE01000024">
    <property type="protein sequence ID" value="HIW85919.1"/>
    <property type="molecule type" value="Genomic_DNA"/>
</dbReference>
<accession>A0A9D1UFH9</accession>
<dbReference type="PANTHER" id="PTHR42767:SF1">
    <property type="entry name" value="ENDO-BETA-1,6-GALACTANASE-LIKE DOMAIN-CONTAINING PROTEIN"/>
    <property type="match status" value="1"/>
</dbReference>
<proteinExistence type="predicted"/>
<dbReference type="InterPro" id="IPR039743">
    <property type="entry name" value="6GAL/EXGAL"/>
</dbReference>
<gene>
    <name evidence="2" type="ORF">IAA48_05430</name>
</gene>
<reference evidence="2" key="1">
    <citation type="journal article" date="2021" name="PeerJ">
        <title>Extensive microbial diversity within the chicken gut microbiome revealed by metagenomics and culture.</title>
        <authorList>
            <person name="Gilroy R."/>
            <person name="Ravi A."/>
            <person name="Getino M."/>
            <person name="Pursley I."/>
            <person name="Horton D.L."/>
            <person name="Alikhan N.F."/>
            <person name="Baker D."/>
            <person name="Gharbi K."/>
            <person name="Hall N."/>
            <person name="Watson M."/>
            <person name="Adriaenssens E.M."/>
            <person name="Foster-Nyarko E."/>
            <person name="Jarju S."/>
            <person name="Secka A."/>
            <person name="Antonio M."/>
            <person name="Oren A."/>
            <person name="Chaudhuri R.R."/>
            <person name="La Ragione R."/>
            <person name="Hildebrand F."/>
            <person name="Pallen M.J."/>
        </authorList>
    </citation>
    <scope>NUCLEOTIDE SEQUENCE</scope>
    <source>
        <strain evidence="2">421</strain>
    </source>
</reference>
<dbReference type="PANTHER" id="PTHR42767">
    <property type="entry name" value="ENDO-BETA-1,6-GALACTANASE"/>
    <property type="match status" value="1"/>
</dbReference>
<dbReference type="AlphaFoldDB" id="A0A9D1UFH9"/>
<comment type="caution">
    <text evidence="2">The sequence shown here is derived from an EMBL/GenBank/DDBJ whole genome shotgun (WGS) entry which is preliminary data.</text>
</comment>
<name>A0A9D1UFH9_9FIRM</name>